<dbReference type="AlphaFoldDB" id="A0A540WW87"/>
<protein>
    <recommendedName>
        <fullName evidence="4">Lipoprotein</fullName>
    </recommendedName>
</protein>
<evidence type="ECO:0000256" key="1">
    <source>
        <dbReference type="SAM" id="SignalP"/>
    </source>
</evidence>
<feature type="signal peptide" evidence="1">
    <location>
        <begin position="1"/>
        <end position="20"/>
    </location>
</feature>
<keyword evidence="3" id="KW-1185">Reference proteome</keyword>
<dbReference type="Proteomes" id="UP000315369">
    <property type="component" value="Unassembled WGS sequence"/>
</dbReference>
<reference evidence="2 3" key="1">
    <citation type="submission" date="2019-06" db="EMBL/GenBank/DDBJ databases">
        <authorList>
            <person name="Livingstone P."/>
            <person name="Whitworth D."/>
        </authorList>
    </citation>
    <scope>NUCLEOTIDE SEQUENCE [LARGE SCALE GENOMIC DNA]</scope>
    <source>
        <strain evidence="2 3">AM401</strain>
    </source>
</reference>
<proteinExistence type="predicted"/>
<dbReference type="OrthoDB" id="5379762at2"/>
<accession>A0A540WW87</accession>
<gene>
    <name evidence="2" type="ORF">FJV41_27815</name>
</gene>
<feature type="chain" id="PRO_5021882073" description="Lipoprotein" evidence="1">
    <location>
        <begin position="21"/>
        <end position="195"/>
    </location>
</feature>
<evidence type="ECO:0000313" key="2">
    <source>
        <dbReference type="EMBL" id="TQF12674.1"/>
    </source>
</evidence>
<evidence type="ECO:0008006" key="4">
    <source>
        <dbReference type="Google" id="ProtNLM"/>
    </source>
</evidence>
<evidence type="ECO:0000313" key="3">
    <source>
        <dbReference type="Proteomes" id="UP000315369"/>
    </source>
</evidence>
<sequence>MNIRRVCVAAAAVFSFSAGAEGVREPVSLVQADESAASLAKVCPAVPLSLTAINASSLEPARVAWNAGSNSGAWHYLDTINAYITPQCPATPVTIQAVVAKVADLNQGLPFPEDGIFTNRAGLSQSIFLSSNYYGNGLAVLAAIDAYAGGGEIQAWIATQEVPCHNCHEFYQYAVLYYPASRKVVVLQGYTGYDS</sequence>
<dbReference type="RefSeq" id="WP_141645599.1">
    <property type="nucleotide sequence ID" value="NZ_VIFM01000129.1"/>
</dbReference>
<dbReference type="EMBL" id="VIFM01000129">
    <property type="protein sequence ID" value="TQF12674.1"/>
    <property type="molecule type" value="Genomic_DNA"/>
</dbReference>
<name>A0A540WW87_9BACT</name>
<organism evidence="2 3">
    <name type="scientific">Myxococcus llanfairpwllgwyngyllgogerychwyrndrobwllllantysiliogogogochensis</name>
    <dbReference type="NCBI Taxonomy" id="2590453"/>
    <lineage>
        <taxon>Bacteria</taxon>
        <taxon>Pseudomonadati</taxon>
        <taxon>Myxococcota</taxon>
        <taxon>Myxococcia</taxon>
        <taxon>Myxococcales</taxon>
        <taxon>Cystobacterineae</taxon>
        <taxon>Myxococcaceae</taxon>
        <taxon>Myxococcus</taxon>
    </lineage>
</organism>
<comment type="caution">
    <text evidence="2">The sequence shown here is derived from an EMBL/GenBank/DDBJ whole genome shotgun (WGS) entry which is preliminary data.</text>
</comment>
<keyword evidence="1" id="KW-0732">Signal</keyword>